<feature type="domain" description="NACHT" evidence="1">
    <location>
        <begin position="292"/>
        <end position="414"/>
    </location>
</feature>
<gene>
    <name evidence="3" type="primary">LOC108675046</name>
</gene>
<keyword evidence="2" id="KW-1185">Reference proteome</keyword>
<sequence length="1059" mass="121113">MMLGIPENALYKYRCHFVVENIGKDVMLLVIKWLGEIENTHIKEKLKQSPGFSETKYKREFNAEQRSKIDSNAALSGYDITLCYKLVQRICGLKPITDQEWSVNSNPANPSLEFKLQTIKKIRNTLAHEEKIFTEQETRMTIESLRNTFTDILHDAGARASIDKAEVDEKVCEIETHIKNVYGKIREPLDPNDKEHFYRLQNEARCFQVQLKDELLKQSYDEIEDLFQKLYKIEPAPWALHQRYEASPTQVFVRVKVKEDKELSSNKGADQTPEVPCDNILEIRNHASQLPDVIILSGEGGKGKTSLMKYFLEEYLKGPGCAVQKLAEYEMVLHVEARNDQIKSFKDLLRCTIPATYANMSLSYDHLSDILLGVHKLFLIDGFDEHNLTSRNLVKELLNLPGSNRYIITTRPTSVEDVNMVLPDSKSKLNLQLQGIPEDQHENFVLKLLRSLMNDEDKILHSTKELMKCLRRLKQTLGEQLNTPLNLALIVLLYVVSPETVSNLTSSSDLYSELRSMMTDKLAFRLVNCTDLTESAAKKKCKRFLNFFDQVSFRTFCRKEYELKDNTTEKFVNVCEELDLPDDLVLSSYLNTKRSLRGIGSIKVYTYQHLMMQEFAAGCHLARKVIQFVEDLEFPDDAIKVRKDRILQFDDEIDDFESRVSISSTDGESKMPVFSGLSSEKATKAADSVFKPRRRKLSVSNNTLWKVIQKEYPRISNWDENQREDFISRAQNVLMFMTGAIRATDDEHLVSVAHDIVQLVDDEETTNGQPYTDILMRLVAESGNNDHITKFVAAEVNQLTKEKYCIVKENSLAVFQHIIKFTCPEMIAIDICANPLLVFELPEVLQTISKQTVKKLSLVFRHMYHDGNPGDCAPFLAPLRDSTSCDLAEFWGSLSNDGLDMLPECLGVLNLRLPPEQIGYLNKSLERLNLWSLGTVVNLSHRPDPCTIEAIQFEGSRLVLVVSAVLRDCASDIEWALDALENLCPQDRNKQVTIFGFWETKLTYAGAVLLLEGLHRRGFVAFDFVVIRSTELIKQTQQEELTEMALALGQKKFLIIKDP</sequence>
<dbReference type="Gene3D" id="3.40.50.300">
    <property type="entry name" value="P-loop containing nucleotide triphosphate hydrolases"/>
    <property type="match status" value="1"/>
</dbReference>
<dbReference type="PANTHER" id="PTHR46312">
    <property type="entry name" value="NACHT DOMAIN-CONTAINING PROTEIN"/>
    <property type="match status" value="1"/>
</dbReference>
<dbReference type="Pfam" id="PF18738">
    <property type="entry name" value="HEPN_DZIP3"/>
    <property type="match status" value="1"/>
</dbReference>
<protein>
    <submittedName>
        <fullName evidence="3">Uncharacterized protein LOC108675046</fullName>
    </submittedName>
</protein>
<dbReference type="Proteomes" id="UP000694843">
    <property type="component" value="Unplaced"/>
</dbReference>
<dbReference type="SUPFAM" id="SSF52540">
    <property type="entry name" value="P-loop containing nucleoside triphosphate hydrolases"/>
    <property type="match status" value="1"/>
</dbReference>
<evidence type="ECO:0000313" key="2">
    <source>
        <dbReference type="Proteomes" id="UP000694843"/>
    </source>
</evidence>
<dbReference type="InterPro" id="IPR041249">
    <property type="entry name" value="HEPN_DZIP3"/>
</dbReference>
<dbReference type="InterPro" id="IPR007111">
    <property type="entry name" value="NACHT_NTPase"/>
</dbReference>
<dbReference type="RefSeq" id="XP_018018519.1">
    <property type="nucleotide sequence ID" value="XM_018163030.2"/>
</dbReference>
<organism evidence="2 3">
    <name type="scientific">Hyalella azteca</name>
    <name type="common">Amphipod</name>
    <dbReference type="NCBI Taxonomy" id="294128"/>
    <lineage>
        <taxon>Eukaryota</taxon>
        <taxon>Metazoa</taxon>
        <taxon>Ecdysozoa</taxon>
        <taxon>Arthropoda</taxon>
        <taxon>Crustacea</taxon>
        <taxon>Multicrustacea</taxon>
        <taxon>Malacostraca</taxon>
        <taxon>Eumalacostraca</taxon>
        <taxon>Peracarida</taxon>
        <taxon>Amphipoda</taxon>
        <taxon>Senticaudata</taxon>
        <taxon>Talitrida</taxon>
        <taxon>Talitroidea</taxon>
        <taxon>Hyalellidae</taxon>
        <taxon>Hyalella</taxon>
    </lineage>
</organism>
<dbReference type="GeneID" id="108675046"/>
<reference evidence="3" key="1">
    <citation type="submission" date="2025-08" db="UniProtKB">
        <authorList>
            <consortium name="RefSeq"/>
        </authorList>
    </citation>
    <scope>IDENTIFICATION</scope>
    <source>
        <tissue evidence="3">Whole organism</tissue>
    </source>
</reference>
<evidence type="ECO:0000313" key="3">
    <source>
        <dbReference type="RefSeq" id="XP_018018519.1"/>
    </source>
</evidence>
<dbReference type="AlphaFoldDB" id="A0A8B7NXI5"/>
<dbReference type="KEGG" id="hazt:108675046"/>
<dbReference type="Pfam" id="PF05729">
    <property type="entry name" value="NACHT"/>
    <property type="match status" value="1"/>
</dbReference>
<accession>A0A8B7NXI5</accession>
<name>A0A8B7NXI5_HYAAZ</name>
<dbReference type="OrthoDB" id="120976at2759"/>
<proteinExistence type="predicted"/>
<evidence type="ECO:0000259" key="1">
    <source>
        <dbReference type="PROSITE" id="PS50837"/>
    </source>
</evidence>
<dbReference type="PROSITE" id="PS50837">
    <property type="entry name" value="NACHT"/>
    <property type="match status" value="1"/>
</dbReference>
<dbReference type="InterPro" id="IPR027417">
    <property type="entry name" value="P-loop_NTPase"/>
</dbReference>
<dbReference type="PANTHER" id="PTHR46312:SF2">
    <property type="entry name" value="NUCLEOTIDE-BINDING OLIGOMERIZATION DOMAIN-CONTAINING PROTEIN 2-LIKE"/>
    <property type="match status" value="1"/>
</dbReference>